<dbReference type="AlphaFoldDB" id="A0A9D1LMV8"/>
<dbReference type="PROSITE" id="PS51257">
    <property type="entry name" value="PROKAR_LIPOPROTEIN"/>
    <property type="match status" value="1"/>
</dbReference>
<dbReference type="EMBL" id="DVMV01000005">
    <property type="protein sequence ID" value="HIU44772.1"/>
    <property type="molecule type" value="Genomic_DNA"/>
</dbReference>
<reference evidence="1" key="2">
    <citation type="journal article" date="2021" name="PeerJ">
        <title>Extensive microbial diversity within the chicken gut microbiome revealed by metagenomics and culture.</title>
        <authorList>
            <person name="Gilroy R."/>
            <person name="Ravi A."/>
            <person name="Getino M."/>
            <person name="Pursley I."/>
            <person name="Horton D.L."/>
            <person name="Alikhan N.F."/>
            <person name="Baker D."/>
            <person name="Gharbi K."/>
            <person name="Hall N."/>
            <person name="Watson M."/>
            <person name="Adriaenssens E.M."/>
            <person name="Foster-Nyarko E."/>
            <person name="Jarju S."/>
            <person name="Secka A."/>
            <person name="Antonio M."/>
            <person name="Oren A."/>
            <person name="Chaudhuri R.R."/>
            <person name="La Ragione R."/>
            <person name="Hildebrand F."/>
            <person name="Pallen M.J."/>
        </authorList>
    </citation>
    <scope>NUCLEOTIDE SEQUENCE</scope>
    <source>
        <strain evidence="1">ChiGjej1B1-22543</strain>
    </source>
</reference>
<name>A0A9D1LMV8_9FIRM</name>
<proteinExistence type="predicted"/>
<protein>
    <recommendedName>
        <fullName evidence="3">Lipoprotein</fullName>
    </recommendedName>
</protein>
<dbReference type="Proteomes" id="UP000824070">
    <property type="component" value="Unassembled WGS sequence"/>
</dbReference>
<organism evidence="1 2">
    <name type="scientific">Candidatus Alloenteromonas pullicola</name>
    <dbReference type="NCBI Taxonomy" id="2840784"/>
    <lineage>
        <taxon>Bacteria</taxon>
        <taxon>Bacillati</taxon>
        <taxon>Bacillota</taxon>
        <taxon>Bacillota incertae sedis</taxon>
        <taxon>Candidatus Alloenteromonas</taxon>
    </lineage>
</organism>
<comment type="caution">
    <text evidence="1">The sequence shown here is derived from an EMBL/GenBank/DDBJ whole genome shotgun (WGS) entry which is preliminary data.</text>
</comment>
<accession>A0A9D1LMV8</accession>
<gene>
    <name evidence="1" type="ORF">IAC52_00525</name>
</gene>
<evidence type="ECO:0000313" key="2">
    <source>
        <dbReference type="Proteomes" id="UP000824070"/>
    </source>
</evidence>
<evidence type="ECO:0000313" key="1">
    <source>
        <dbReference type="EMBL" id="HIU44772.1"/>
    </source>
</evidence>
<reference evidence="1" key="1">
    <citation type="submission" date="2020-10" db="EMBL/GenBank/DDBJ databases">
        <authorList>
            <person name="Gilroy R."/>
        </authorList>
    </citation>
    <scope>NUCLEOTIDE SEQUENCE</scope>
    <source>
        <strain evidence="1">ChiGjej1B1-22543</strain>
    </source>
</reference>
<evidence type="ECO:0008006" key="3">
    <source>
        <dbReference type="Google" id="ProtNLM"/>
    </source>
</evidence>
<sequence>MGHKAALLLACPLLFSCGLPGYDAAQGIECVRALSCPELTRGMVEFHRGFADGLEASGLTEFDLEKRYLHSVYETSDGGSIEKWVYADDLGEGSKLIKAYRLKNYPFREESVDLGTASGDIAFLSDYDADALIGLIEEGAAIFGEAYSDISASFLGPDGRGYSFYGDPAGRFEGVAEGDGFYAELRTDGGLITHYEASSSSSAGPSSSSYDFEYGKRALDYPNVRSFLLVE</sequence>